<gene>
    <name evidence="1" type="ORF">NUW58_g5454</name>
</gene>
<proteinExistence type="predicted"/>
<dbReference type="Proteomes" id="UP001143856">
    <property type="component" value="Unassembled WGS sequence"/>
</dbReference>
<dbReference type="EMBL" id="JAPDGR010001080">
    <property type="protein sequence ID" value="KAJ2985581.1"/>
    <property type="molecule type" value="Genomic_DNA"/>
</dbReference>
<keyword evidence="2" id="KW-1185">Reference proteome</keyword>
<sequence>MTYYLLYLASFLATTVAVSVNTLSSQVNSPSWAGSNINFLIGLSGAQQDEWIDNMASDGAKVVRLWVNGQTAGSCQKGSVIANTIYELENTIGVYNDTVLDAVDGVLVKLATKNMKAIVSPHDAANQFVSGSSDPYWNQYGSRSFYEQQAAFYDYDARLSHVLNYKGKSSGKVWKDWSEVIMAFDLQNEPMSSKASKCDTSTTSEWVCGRAQHMRRVLGANNPIRISSGGVGAIHRYAGNIATNPGEWSRSAAGYVRDARGKLVYIEEWGVGQYQGAADAAVEYPAQASDMNKAGLPWLYWQVVPIKSCDYDPKDDKEDAFSIIIGSKVDVASSMKGATQASGIQDCWPPPTATWRGIKVNQGTWIAGADPNWYYQPSGRAPETPGWRAMNQDNGFVSPNAFSSADIACHKSATAGKKYIEANSGDTLTLYWNTWPESHKGPIINYLAKCNGECTSASPSSLSFTKISQAAYLSGNNPGTWVTDTLIAQNFTSDVKIPSGLAPGNYVLRHEIIALHSGGQANGAQSYPQCLNIKVGGSGSKALPAGTPATSFYKATDPGILFSLYGSFNGYPIPGPAVWSG</sequence>
<comment type="caution">
    <text evidence="1">The sequence shown here is derived from an EMBL/GenBank/DDBJ whole genome shotgun (WGS) entry which is preliminary data.</text>
</comment>
<accession>A0ACC1P1L6</accession>
<reference evidence="1" key="1">
    <citation type="submission" date="2022-10" db="EMBL/GenBank/DDBJ databases">
        <title>Genome Sequence of Xylaria curta.</title>
        <authorList>
            <person name="Buettner E."/>
        </authorList>
    </citation>
    <scope>NUCLEOTIDE SEQUENCE</scope>
    <source>
        <strain evidence="1">Babe10</strain>
    </source>
</reference>
<evidence type="ECO:0000313" key="1">
    <source>
        <dbReference type="EMBL" id="KAJ2985581.1"/>
    </source>
</evidence>
<name>A0ACC1P1L6_9PEZI</name>
<protein>
    <submittedName>
        <fullName evidence="1">Uncharacterized protein</fullName>
    </submittedName>
</protein>
<organism evidence="1 2">
    <name type="scientific">Xylaria curta</name>
    <dbReference type="NCBI Taxonomy" id="42375"/>
    <lineage>
        <taxon>Eukaryota</taxon>
        <taxon>Fungi</taxon>
        <taxon>Dikarya</taxon>
        <taxon>Ascomycota</taxon>
        <taxon>Pezizomycotina</taxon>
        <taxon>Sordariomycetes</taxon>
        <taxon>Xylariomycetidae</taxon>
        <taxon>Xylariales</taxon>
        <taxon>Xylariaceae</taxon>
        <taxon>Xylaria</taxon>
    </lineage>
</organism>
<evidence type="ECO:0000313" key="2">
    <source>
        <dbReference type="Proteomes" id="UP001143856"/>
    </source>
</evidence>